<dbReference type="RefSeq" id="WP_170137818.1">
    <property type="nucleotide sequence ID" value="NZ_QLMA01000006.1"/>
</dbReference>
<keyword evidence="1" id="KW-0472">Membrane</keyword>
<organism evidence="2 3">
    <name type="scientific">Chitinophaga dinghuensis</name>
    <dbReference type="NCBI Taxonomy" id="1539050"/>
    <lineage>
        <taxon>Bacteria</taxon>
        <taxon>Pseudomonadati</taxon>
        <taxon>Bacteroidota</taxon>
        <taxon>Chitinophagia</taxon>
        <taxon>Chitinophagales</taxon>
        <taxon>Chitinophagaceae</taxon>
        <taxon>Chitinophaga</taxon>
    </lineage>
</organism>
<feature type="transmembrane region" description="Helical" evidence="1">
    <location>
        <begin position="35"/>
        <end position="53"/>
    </location>
</feature>
<keyword evidence="1" id="KW-1133">Transmembrane helix</keyword>
<comment type="caution">
    <text evidence="2">The sequence shown here is derived from an EMBL/GenBank/DDBJ whole genome shotgun (WGS) entry which is preliminary data.</text>
</comment>
<sequence>MSNKNVRNNRPRLRIAAVLCILLGLVIGFEIKRLHIGLLIGIGLGLLTGSMWAKSHHD</sequence>
<gene>
    <name evidence="2" type="ORF">CLV59_106268</name>
</gene>
<accession>A0A327VT33</accession>
<feature type="transmembrane region" description="Helical" evidence="1">
    <location>
        <begin position="12"/>
        <end position="29"/>
    </location>
</feature>
<dbReference type="Proteomes" id="UP000249819">
    <property type="component" value="Unassembled WGS sequence"/>
</dbReference>
<keyword evidence="1" id="KW-0812">Transmembrane</keyword>
<reference evidence="2 3" key="1">
    <citation type="submission" date="2018-06" db="EMBL/GenBank/DDBJ databases">
        <title>Genomic Encyclopedia of Archaeal and Bacterial Type Strains, Phase II (KMG-II): from individual species to whole genera.</title>
        <authorList>
            <person name="Goeker M."/>
        </authorList>
    </citation>
    <scope>NUCLEOTIDE SEQUENCE [LARGE SCALE GENOMIC DNA]</scope>
    <source>
        <strain evidence="2 3">DSM 29821</strain>
    </source>
</reference>
<keyword evidence="3" id="KW-1185">Reference proteome</keyword>
<evidence type="ECO:0000256" key="1">
    <source>
        <dbReference type="SAM" id="Phobius"/>
    </source>
</evidence>
<proteinExistence type="predicted"/>
<dbReference type="EMBL" id="QLMA01000006">
    <property type="protein sequence ID" value="RAJ79207.1"/>
    <property type="molecule type" value="Genomic_DNA"/>
</dbReference>
<protein>
    <submittedName>
        <fullName evidence="2">Uncharacterized protein</fullName>
    </submittedName>
</protein>
<name>A0A327VT33_9BACT</name>
<evidence type="ECO:0000313" key="2">
    <source>
        <dbReference type="EMBL" id="RAJ79207.1"/>
    </source>
</evidence>
<dbReference type="AlphaFoldDB" id="A0A327VT33"/>
<evidence type="ECO:0000313" key="3">
    <source>
        <dbReference type="Proteomes" id="UP000249819"/>
    </source>
</evidence>